<reference evidence="1 2" key="2">
    <citation type="submission" date="2013-02" db="EMBL/GenBank/DDBJ databases">
        <title>The Genome Sequence of Plasmodium falciparum Vietnam Oak-Knoll (FVO).</title>
        <authorList>
            <consortium name="The Broad Institute Genome Sequencing Platform"/>
            <consortium name="The Broad Institute Genome Sequencing Center for Infectious Disease"/>
            <person name="Neafsey D."/>
            <person name="Cheeseman I."/>
            <person name="Volkman S."/>
            <person name="Adams J."/>
            <person name="Walker B."/>
            <person name="Young S.K."/>
            <person name="Zeng Q."/>
            <person name="Gargeya S."/>
            <person name="Fitzgerald M."/>
            <person name="Haas B."/>
            <person name="Abouelleil A."/>
            <person name="Alvarado L."/>
            <person name="Arachchi H.M."/>
            <person name="Berlin A.M."/>
            <person name="Chapman S.B."/>
            <person name="Dewar J."/>
            <person name="Goldberg J."/>
            <person name="Griggs A."/>
            <person name="Gujja S."/>
            <person name="Hansen M."/>
            <person name="Howarth C."/>
            <person name="Imamovic A."/>
            <person name="Larimer J."/>
            <person name="McCowan C."/>
            <person name="Murphy C."/>
            <person name="Neiman D."/>
            <person name="Pearson M."/>
            <person name="Priest M."/>
            <person name="Roberts A."/>
            <person name="Saif S."/>
            <person name="Shea T."/>
            <person name="Sisk P."/>
            <person name="Sykes S."/>
            <person name="Wortman J."/>
            <person name="Nusbaum C."/>
            <person name="Birren B."/>
        </authorList>
    </citation>
    <scope>NUCLEOTIDE SEQUENCE [LARGE SCALE GENOMIC DNA]</scope>
    <source>
        <strain evidence="2">Vietnam Oak-Knoll (FVO)</strain>
    </source>
</reference>
<sequence>MLKYYFYLCKKVRFIKGTVKIGQNFILKVYKIFMYAYKGCKNIGAHILAWRYIQKLCFVRNKCTKINFYKQKKINF</sequence>
<dbReference type="Proteomes" id="UP000030690">
    <property type="component" value="Unassembled WGS sequence"/>
</dbReference>
<evidence type="ECO:0000313" key="1">
    <source>
        <dbReference type="EMBL" id="ETW15677.1"/>
    </source>
</evidence>
<name>A0A024UZL2_PLAFA</name>
<accession>A0A024UZL2</accession>
<dbReference type="AlphaFoldDB" id="A0A024UZL2"/>
<protein>
    <submittedName>
        <fullName evidence="1">Uncharacterized protein</fullName>
    </submittedName>
</protein>
<gene>
    <name evidence="1" type="ORF">PFFVO_05457</name>
</gene>
<reference evidence="1 2" key="1">
    <citation type="submission" date="2013-02" db="EMBL/GenBank/DDBJ databases">
        <title>The Genome Annotation of Plasmodium falciparum Vietnam Oak-Knoll (FVO).</title>
        <authorList>
            <consortium name="The Broad Institute Genome Sequencing Platform"/>
            <consortium name="The Broad Institute Genome Sequencing Center for Infectious Disease"/>
            <person name="Neafsey D."/>
            <person name="Hoffman S."/>
            <person name="Volkman S."/>
            <person name="Rosenthal P."/>
            <person name="Walker B."/>
            <person name="Young S.K."/>
            <person name="Zeng Q."/>
            <person name="Gargeya S."/>
            <person name="Fitzgerald M."/>
            <person name="Haas B."/>
            <person name="Abouelleil A."/>
            <person name="Allen A.W."/>
            <person name="Alvarado L."/>
            <person name="Arachchi H.M."/>
            <person name="Berlin A.M."/>
            <person name="Chapman S.B."/>
            <person name="Gainer-Dewar J."/>
            <person name="Goldberg J."/>
            <person name="Griggs A."/>
            <person name="Gujja S."/>
            <person name="Hansen M."/>
            <person name="Howarth C."/>
            <person name="Imamovic A."/>
            <person name="Ireland A."/>
            <person name="Larimer J."/>
            <person name="McCowan C."/>
            <person name="Murphy C."/>
            <person name="Pearson M."/>
            <person name="Poon T.W."/>
            <person name="Priest M."/>
            <person name="Roberts A."/>
            <person name="Saif S."/>
            <person name="Shea T."/>
            <person name="Sisk P."/>
            <person name="Sykes S."/>
            <person name="Wortman J."/>
            <person name="Nusbaum C."/>
            <person name="Birren B."/>
        </authorList>
    </citation>
    <scope>NUCLEOTIDE SEQUENCE [LARGE SCALE GENOMIC DNA]</scope>
    <source>
        <strain evidence="2">Vietnam Oak-Knoll (FVO)</strain>
    </source>
</reference>
<organism evidence="1 2">
    <name type="scientific">Plasmodium falciparum Vietnam Oak-Knoll</name>
    <name type="common">FVO</name>
    <dbReference type="NCBI Taxonomy" id="1036723"/>
    <lineage>
        <taxon>Eukaryota</taxon>
        <taxon>Sar</taxon>
        <taxon>Alveolata</taxon>
        <taxon>Apicomplexa</taxon>
        <taxon>Aconoidasida</taxon>
        <taxon>Haemosporida</taxon>
        <taxon>Plasmodiidae</taxon>
        <taxon>Plasmodium</taxon>
        <taxon>Plasmodium (Laverania)</taxon>
    </lineage>
</organism>
<evidence type="ECO:0000313" key="2">
    <source>
        <dbReference type="Proteomes" id="UP000030690"/>
    </source>
</evidence>
<proteinExistence type="predicted"/>
<dbReference type="EMBL" id="KI925155">
    <property type="protein sequence ID" value="ETW15677.1"/>
    <property type="molecule type" value="Genomic_DNA"/>
</dbReference>